<accession>A0ABT5MQZ6</accession>
<evidence type="ECO:0000313" key="2">
    <source>
        <dbReference type="Proteomes" id="UP001221909"/>
    </source>
</evidence>
<sequence>MIGYDYTDAAMQPPYDEDEDAFIELEERLIELLGNNGFSAITDALVGSDSWVAAIESYLDEQRKRREEF</sequence>
<name>A0ABT5MQZ6_9PAST</name>
<proteinExistence type="predicted"/>
<dbReference type="RefSeq" id="WP_273749000.1">
    <property type="nucleotide sequence ID" value="NZ_JAQSJE010000009.1"/>
</dbReference>
<reference evidence="1 2" key="1">
    <citation type="submission" date="2023-02" db="EMBL/GenBank/DDBJ databases">
        <title>Mannheimia cairiniae sp. nov., a novel species of Mannheimia obtained from moscovy ducks (Cairina moschata) and reclassification of Mannheimia ovis as heterotypic synonym of Mannheimia pernigra.</title>
        <authorList>
            <person name="Christensen H."/>
        </authorList>
    </citation>
    <scope>NUCLEOTIDE SEQUENCE [LARGE SCALE GENOMIC DNA]</scope>
    <source>
        <strain evidence="1 2">AT1</strain>
    </source>
</reference>
<keyword evidence="2" id="KW-1185">Reference proteome</keyword>
<dbReference type="Proteomes" id="UP001221909">
    <property type="component" value="Unassembled WGS sequence"/>
</dbReference>
<dbReference type="EMBL" id="JAQSJE010000009">
    <property type="protein sequence ID" value="MDD0824613.1"/>
    <property type="molecule type" value="Genomic_DNA"/>
</dbReference>
<gene>
    <name evidence="1" type="ORF">PTQ27_09100</name>
</gene>
<comment type="caution">
    <text evidence="1">The sequence shown here is derived from an EMBL/GenBank/DDBJ whole genome shotgun (WGS) entry which is preliminary data.</text>
</comment>
<organism evidence="1 2">
    <name type="scientific">Mannheimia cairinae</name>
    <dbReference type="NCBI Taxonomy" id="3025936"/>
    <lineage>
        <taxon>Bacteria</taxon>
        <taxon>Pseudomonadati</taxon>
        <taxon>Pseudomonadota</taxon>
        <taxon>Gammaproteobacteria</taxon>
        <taxon>Pasteurellales</taxon>
        <taxon>Pasteurellaceae</taxon>
        <taxon>Mannheimia</taxon>
    </lineage>
</organism>
<evidence type="ECO:0000313" key="1">
    <source>
        <dbReference type="EMBL" id="MDD0824613.1"/>
    </source>
</evidence>
<protein>
    <submittedName>
        <fullName evidence="1">Uncharacterized protein</fullName>
    </submittedName>
</protein>